<dbReference type="Proteomes" id="UP000184518">
    <property type="component" value="Unassembled WGS sequence"/>
</dbReference>
<feature type="transmembrane region" description="Helical" evidence="6">
    <location>
        <begin position="101"/>
        <end position="118"/>
    </location>
</feature>
<keyword evidence="4 6" id="KW-1133">Transmembrane helix</keyword>
<dbReference type="GO" id="GO:0005886">
    <property type="term" value="C:plasma membrane"/>
    <property type="evidence" value="ECO:0007669"/>
    <property type="project" value="TreeGrafter"/>
</dbReference>
<evidence type="ECO:0000256" key="3">
    <source>
        <dbReference type="ARBA" id="ARBA00022692"/>
    </source>
</evidence>
<dbReference type="PANTHER" id="PTHR23502">
    <property type="entry name" value="MAJOR FACILITATOR SUPERFAMILY"/>
    <property type="match status" value="1"/>
</dbReference>
<keyword evidence="5 6" id="KW-0472">Membrane</keyword>
<dbReference type="Pfam" id="PF07690">
    <property type="entry name" value="MFS_1"/>
    <property type="match status" value="1"/>
</dbReference>
<feature type="transmembrane region" description="Helical" evidence="6">
    <location>
        <begin position="139"/>
        <end position="162"/>
    </location>
</feature>
<dbReference type="STRING" id="1416778.SAMN05443633_101741"/>
<protein>
    <submittedName>
        <fullName evidence="8">Predicted arabinose efflux permease, MFS family</fullName>
    </submittedName>
</protein>
<comment type="subcellular location">
    <subcellularLocation>
        <location evidence="1">Membrane</location>
        <topology evidence="1">Multi-pass membrane protein</topology>
    </subcellularLocation>
</comment>
<keyword evidence="9" id="KW-1185">Reference proteome</keyword>
<evidence type="ECO:0000256" key="1">
    <source>
        <dbReference type="ARBA" id="ARBA00004141"/>
    </source>
</evidence>
<feature type="transmembrane region" description="Helical" evidence="6">
    <location>
        <begin position="168"/>
        <end position="187"/>
    </location>
</feature>
<feature type="transmembrane region" description="Helical" evidence="6">
    <location>
        <begin position="51"/>
        <end position="70"/>
    </location>
</feature>
<dbReference type="RefSeq" id="WP_072953244.1">
    <property type="nucleotide sequence ID" value="NZ_FQUT01000001.1"/>
</dbReference>
<organism evidence="8 9">
    <name type="scientific">Chryseobacterium arachidis</name>
    <dbReference type="NCBI Taxonomy" id="1416778"/>
    <lineage>
        <taxon>Bacteria</taxon>
        <taxon>Pseudomonadati</taxon>
        <taxon>Bacteroidota</taxon>
        <taxon>Flavobacteriia</taxon>
        <taxon>Flavobacteriales</taxon>
        <taxon>Weeksellaceae</taxon>
        <taxon>Chryseobacterium group</taxon>
        <taxon>Chryseobacterium</taxon>
    </lineage>
</organism>
<accession>A0A1M4VD53</accession>
<keyword evidence="2" id="KW-0813">Transport</keyword>
<evidence type="ECO:0000313" key="9">
    <source>
        <dbReference type="Proteomes" id="UP000184518"/>
    </source>
</evidence>
<evidence type="ECO:0000256" key="5">
    <source>
        <dbReference type="ARBA" id="ARBA00023136"/>
    </source>
</evidence>
<feature type="transmembrane region" description="Helical" evidence="6">
    <location>
        <begin position="77"/>
        <end position="95"/>
    </location>
</feature>
<feature type="transmembrane region" description="Helical" evidence="6">
    <location>
        <begin position="338"/>
        <end position="360"/>
    </location>
</feature>
<feature type="transmembrane region" description="Helical" evidence="6">
    <location>
        <begin position="12"/>
        <end position="31"/>
    </location>
</feature>
<feature type="transmembrane region" description="Helical" evidence="6">
    <location>
        <begin position="372"/>
        <end position="389"/>
    </location>
</feature>
<dbReference type="InterPro" id="IPR020846">
    <property type="entry name" value="MFS_dom"/>
</dbReference>
<gene>
    <name evidence="8" type="ORF">SAMN05443633_101741</name>
</gene>
<evidence type="ECO:0000259" key="7">
    <source>
        <dbReference type="PROSITE" id="PS50850"/>
    </source>
</evidence>
<feature type="transmembrane region" description="Helical" evidence="6">
    <location>
        <begin position="208"/>
        <end position="231"/>
    </location>
</feature>
<dbReference type="InterPro" id="IPR011701">
    <property type="entry name" value="MFS"/>
</dbReference>
<reference evidence="9" key="1">
    <citation type="submission" date="2016-11" db="EMBL/GenBank/DDBJ databases">
        <authorList>
            <person name="Varghese N."/>
            <person name="Submissions S."/>
        </authorList>
    </citation>
    <scope>NUCLEOTIDE SEQUENCE [LARGE SCALE GENOMIC DNA]</scope>
    <source>
        <strain evidence="9">DSM 27619</strain>
    </source>
</reference>
<dbReference type="AlphaFoldDB" id="A0A1M4VD53"/>
<dbReference type="PANTHER" id="PTHR23502:SF132">
    <property type="entry name" value="POLYAMINE TRANSPORTER 2-RELATED"/>
    <property type="match status" value="1"/>
</dbReference>
<dbReference type="GO" id="GO:0015385">
    <property type="term" value="F:sodium:proton antiporter activity"/>
    <property type="evidence" value="ECO:0007669"/>
    <property type="project" value="TreeGrafter"/>
</dbReference>
<dbReference type="PROSITE" id="PS50850">
    <property type="entry name" value="MFS"/>
    <property type="match status" value="1"/>
</dbReference>
<keyword evidence="3 6" id="KW-0812">Transmembrane</keyword>
<proteinExistence type="predicted"/>
<feature type="transmembrane region" description="Helical" evidence="6">
    <location>
        <begin position="243"/>
        <end position="264"/>
    </location>
</feature>
<sequence>MKAQKIEYLHISTLLAFILIPLGGLTTDIYIPSLPAMAGDLSVSVQQVQLSLLLFMVSSGLSQLFIGSILDSFGRYRINLFALIVFSIASFIIALVPDIGVIYVMRIIQGITVSLIIVGKRAFFVDMYSGEKLKHYTSLFSIVWATAPIVAPFIGGYLQVTFGWQSNFYLLGFLTAFVLFFEFRYTGESLQKFQSFNRKQILNVYSGMLKTVDFSMGLLIIGLSYSLLVIYGISSPFIIEKVFVYSPVVTGYSSLGSGLALMLGGITSKVLINKNLFLKINTAVILQLIFAGLMTIISFGANGFYVLLIFTLLIHFLSGFIFNNVYAYCLQRFSKNAGVASGLTGGGIYVISSIAGYGLINLFEIKNVQSIAMVNLLIVVLTFLGIFIFKRSVLTRTEQ</sequence>
<evidence type="ECO:0000313" key="8">
    <source>
        <dbReference type="EMBL" id="SHE66912.1"/>
    </source>
</evidence>
<evidence type="ECO:0000256" key="4">
    <source>
        <dbReference type="ARBA" id="ARBA00022989"/>
    </source>
</evidence>
<dbReference type="Gene3D" id="1.20.1720.10">
    <property type="entry name" value="Multidrug resistance protein D"/>
    <property type="match status" value="1"/>
</dbReference>
<dbReference type="SUPFAM" id="SSF103473">
    <property type="entry name" value="MFS general substrate transporter"/>
    <property type="match status" value="1"/>
</dbReference>
<dbReference type="EMBL" id="FQUT01000001">
    <property type="protein sequence ID" value="SHE66912.1"/>
    <property type="molecule type" value="Genomic_DNA"/>
</dbReference>
<feature type="transmembrane region" description="Helical" evidence="6">
    <location>
        <begin position="303"/>
        <end position="326"/>
    </location>
</feature>
<feature type="transmembrane region" description="Helical" evidence="6">
    <location>
        <begin position="276"/>
        <end position="297"/>
    </location>
</feature>
<name>A0A1M4VD53_9FLAO</name>
<evidence type="ECO:0000256" key="2">
    <source>
        <dbReference type="ARBA" id="ARBA00022448"/>
    </source>
</evidence>
<evidence type="ECO:0000256" key="6">
    <source>
        <dbReference type="SAM" id="Phobius"/>
    </source>
</evidence>
<feature type="domain" description="Major facilitator superfamily (MFS) profile" evidence="7">
    <location>
        <begin position="12"/>
        <end position="393"/>
    </location>
</feature>
<dbReference type="GO" id="GO:1990961">
    <property type="term" value="P:xenobiotic detoxification by transmembrane export across the plasma membrane"/>
    <property type="evidence" value="ECO:0007669"/>
    <property type="project" value="TreeGrafter"/>
</dbReference>
<dbReference type="InterPro" id="IPR036259">
    <property type="entry name" value="MFS_trans_sf"/>
</dbReference>
<dbReference type="OrthoDB" id="9800416at2"/>